<keyword evidence="1" id="KW-1133">Transmembrane helix</keyword>
<evidence type="ECO:0000313" key="2">
    <source>
        <dbReference type="EMBL" id="SMP55372.1"/>
    </source>
</evidence>
<sequence>MDRRNTPFRNRVQARVRQFWRLAVPFWLFRDAHHGTVEQRIANYRFNRAQRNILPFYMLKWLGIATCLLKMTELLSGLMLSTQAQAQSQGADHLFAALLCMGAGIAFAFSCIVLLMLATSYLYLSCVER</sequence>
<keyword evidence="1" id="KW-0472">Membrane</keyword>
<organism evidence="2 3">
    <name type="scientific">Noviherbaspirillum suwonense</name>
    <dbReference type="NCBI Taxonomy" id="1224511"/>
    <lineage>
        <taxon>Bacteria</taxon>
        <taxon>Pseudomonadati</taxon>
        <taxon>Pseudomonadota</taxon>
        <taxon>Betaproteobacteria</taxon>
        <taxon>Burkholderiales</taxon>
        <taxon>Oxalobacteraceae</taxon>
        <taxon>Noviherbaspirillum</taxon>
    </lineage>
</organism>
<dbReference type="RefSeq" id="WP_283441732.1">
    <property type="nucleotide sequence ID" value="NZ_FXUL01000004.1"/>
</dbReference>
<dbReference type="Proteomes" id="UP001158049">
    <property type="component" value="Unassembled WGS sequence"/>
</dbReference>
<reference evidence="2 3" key="1">
    <citation type="submission" date="2017-05" db="EMBL/GenBank/DDBJ databases">
        <authorList>
            <person name="Varghese N."/>
            <person name="Submissions S."/>
        </authorList>
    </citation>
    <scope>NUCLEOTIDE SEQUENCE [LARGE SCALE GENOMIC DNA]</scope>
    <source>
        <strain evidence="2 3">DSM 26001</strain>
    </source>
</reference>
<protein>
    <submittedName>
        <fullName evidence="2">Uncharacterized protein</fullName>
    </submittedName>
</protein>
<name>A0ABY1Q0D1_9BURK</name>
<keyword evidence="3" id="KW-1185">Reference proteome</keyword>
<keyword evidence="1" id="KW-0812">Transmembrane</keyword>
<feature type="transmembrane region" description="Helical" evidence="1">
    <location>
        <begin position="95"/>
        <end position="124"/>
    </location>
</feature>
<dbReference type="EMBL" id="FXUL01000004">
    <property type="protein sequence ID" value="SMP55372.1"/>
    <property type="molecule type" value="Genomic_DNA"/>
</dbReference>
<proteinExistence type="predicted"/>
<evidence type="ECO:0000313" key="3">
    <source>
        <dbReference type="Proteomes" id="UP001158049"/>
    </source>
</evidence>
<comment type="caution">
    <text evidence="2">The sequence shown here is derived from an EMBL/GenBank/DDBJ whole genome shotgun (WGS) entry which is preliminary data.</text>
</comment>
<gene>
    <name evidence="2" type="ORF">SAMN06295970_104166</name>
</gene>
<feature type="transmembrane region" description="Helical" evidence="1">
    <location>
        <begin position="54"/>
        <end position="75"/>
    </location>
</feature>
<evidence type="ECO:0000256" key="1">
    <source>
        <dbReference type="SAM" id="Phobius"/>
    </source>
</evidence>
<accession>A0ABY1Q0D1</accession>